<dbReference type="GO" id="GO:0005829">
    <property type="term" value="C:cytosol"/>
    <property type="evidence" value="ECO:0007669"/>
    <property type="project" value="TreeGrafter"/>
</dbReference>
<protein>
    <submittedName>
        <fullName evidence="8">Radical SAM domain protein</fullName>
    </submittedName>
</protein>
<dbReference type="CDD" id="cd01335">
    <property type="entry name" value="Radical_SAM"/>
    <property type="match status" value="1"/>
</dbReference>
<dbReference type="InterPro" id="IPR051198">
    <property type="entry name" value="BchE-like"/>
</dbReference>
<dbReference type="GO" id="GO:0003824">
    <property type="term" value="F:catalytic activity"/>
    <property type="evidence" value="ECO:0007669"/>
    <property type="project" value="InterPro"/>
</dbReference>
<dbReference type="InterPro" id="IPR034466">
    <property type="entry name" value="Methyltransferase_Class_B"/>
</dbReference>
<dbReference type="KEGG" id="daw:HS1_001786"/>
<dbReference type="GO" id="GO:0046872">
    <property type="term" value="F:metal ion binding"/>
    <property type="evidence" value="ECO:0007669"/>
    <property type="project" value="UniProtKB-KW"/>
</dbReference>
<evidence type="ECO:0000313" key="9">
    <source>
        <dbReference type="Proteomes" id="UP000070560"/>
    </source>
</evidence>
<proteinExistence type="predicted"/>
<evidence type="ECO:0000313" key="8">
    <source>
        <dbReference type="EMBL" id="AMM41580.1"/>
    </source>
</evidence>
<dbReference type="InterPro" id="IPR036724">
    <property type="entry name" value="Cobalamin-bd_sf"/>
</dbReference>
<dbReference type="Gene3D" id="3.40.50.280">
    <property type="entry name" value="Cobalamin-binding domain"/>
    <property type="match status" value="1"/>
</dbReference>
<dbReference type="AlphaFoldDB" id="A0A7U4QLJ6"/>
<dbReference type="SFLD" id="SFLDG01082">
    <property type="entry name" value="B12-binding_domain_containing"/>
    <property type="match status" value="1"/>
</dbReference>
<dbReference type="PANTHER" id="PTHR43409:SF15">
    <property type="entry name" value="PUTATIVE-RELATED"/>
    <property type="match status" value="1"/>
</dbReference>
<evidence type="ECO:0000259" key="6">
    <source>
        <dbReference type="PROSITE" id="PS51332"/>
    </source>
</evidence>
<evidence type="ECO:0000256" key="4">
    <source>
        <dbReference type="ARBA" id="ARBA00023004"/>
    </source>
</evidence>
<dbReference type="InterPro" id="IPR006638">
    <property type="entry name" value="Elp3/MiaA/NifB-like_rSAM"/>
</dbReference>
<feature type="domain" description="Radical SAM core" evidence="7">
    <location>
        <begin position="202"/>
        <end position="429"/>
    </location>
</feature>
<keyword evidence="9" id="KW-1185">Reference proteome</keyword>
<dbReference type="SFLD" id="SFLDS00029">
    <property type="entry name" value="Radical_SAM"/>
    <property type="match status" value="1"/>
</dbReference>
<dbReference type="RefSeq" id="WP_172793670.1">
    <property type="nucleotide sequence ID" value="NZ_CP013015.1"/>
</dbReference>
<evidence type="ECO:0000256" key="5">
    <source>
        <dbReference type="ARBA" id="ARBA00023014"/>
    </source>
</evidence>
<dbReference type="SFLD" id="SFLDG01123">
    <property type="entry name" value="methyltransferase_(Class_B)"/>
    <property type="match status" value="1"/>
</dbReference>
<keyword evidence="3" id="KW-0479">Metal-binding</keyword>
<comment type="cofactor">
    <cofactor evidence="1">
        <name>[4Fe-4S] cluster</name>
        <dbReference type="ChEBI" id="CHEBI:49883"/>
    </cofactor>
</comment>
<reference evidence="8 9" key="1">
    <citation type="submission" date="2015-10" db="EMBL/GenBank/DDBJ databases">
        <title>Candidatus Desulfofervidus auxilii, a hydrogenotrophic sulfate-reducing bacterium involved in the thermophilic anaerobic oxidation of methane.</title>
        <authorList>
            <person name="Krukenberg V."/>
            <person name="Richter M."/>
            <person name="Wegener G."/>
        </authorList>
    </citation>
    <scope>NUCLEOTIDE SEQUENCE [LARGE SCALE GENOMIC DNA]</scope>
    <source>
        <strain evidence="8 9">HS1</strain>
    </source>
</reference>
<dbReference type="PROSITE" id="PS51918">
    <property type="entry name" value="RADICAL_SAM"/>
    <property type="match status" value="1"/>
</dbReference>
<dbReference type="GO" id="GO:0051539">
    <property type="term" value="F:4 iron, 4 sulfur cluster binding"/>
    <property type="evidence" value="ECO:0007669"/>
    <property type="project" value="UniProtKB-KW"/>
</dbReference>
<dbReference type="SUPFAM" id="SSF102114">
    <property type="entry name" value="Radical SAM enzymes"/>
    <property type="match status" value="1"/>
</dbReference>
<dbReference type="SMART" id="SM00729">
    <property type="entry name" value="Elp3"/>
    <property type="match status" value="1"/>
</dbReference>
<dbReference type="EMBL" id="CP013015">
    <property type="protein sequence ID" value="AMM41580.1"/>
    <property type="molecule type" value="Genomic_DNA"/>
</dbReference>
<organism evidence="8 9">
    <name type="scientific">Desulfofervidus auxilii</name>
    <dbReference type="NCBI Taxonomy" id="1621989"/>
    <lineage>
        <taxon>Bacteria</taxon>
        <taxon>Pseudomonadati</taxon>
        <taxon>Thermodesulfobacteriota</taxon>
        <taxon>Candidatus Desulfofervidia</taxon>
        <taxon>Candidatus Desulfofervidales</taxon>
        <taxon>Candidatus Desulfofervidaceae</taxon>
        <taxon>Candidatus Desulfofervidus</taxon>
    </lineage>
</organism>
<evidence type="ECO:0000259" key="7">
    <source>
        <dbReference type="PROSITE" id="PS51918"/>
    </source>
</evidence>
<feature type="domain" description="B12-binding" evidence="6">
    <location>
        <begin position="10"/>
        <end position="190"/>
    </location>
</feature>
<dbReference type="PANTHER" id="PTHR43409">
    <property type="entry name" value="ANAEROBIC MAGNESIUM-PROTOPORPHYRIN IX MONOMETHYL ESTER CYCLASE-RELATED"/>
    <property type="match status" value="1"/>
</dbReference>
<dbReference type="Gene3D" id="3.80.30.20">
    <property type="entry name" value="tm_1862 like domain"/>
    <property type="match status" value="1"/>
</dbReference>
<dbReference type="Proteomes" id="UP000070560">
    <property type="component" value="Chromosome"/>
</dbReference>
<dbReference type="SUPFAM" id="SSF52242">
    <property type="entry name" value="Cobalamin (vitamin B12)-binding domain"/>
    <property type="match status" value="1"/>
</dbReference>
<evidence type="ECO:0000256" key="2">
    <source>
        <dbReference type="ARBA" id="ARBA00022691"/>
    </source>
</evidence>
<keyword evidence="5" id="KW-0411">Iron-sulfur</keyword>
<dbReference type="InterPro" id="IPR007197">
    <property type="entry name" value="rSAM"/>
</dbReference>
<dbReference type="InterPro" id="IPR006158">
    <property type="entry name" value="Cobalamin-bd"/>
</dbReference>
<name>A0A7U4QLJ6_DESA2</name>
<dbReference type="InterPro" id="IPR058240">
    <property type="entry name" value="rSAM_sf"/>
</dbReference>
<dbReference type="InterPro" id="IPR023404">
    <property type="entry name" value="rSAM_horseshoe"/>
</dbReference>
<keyword evidence="4" id="KW-0408">Iron</keyword>
<gene>
    <name evidence="8" type="ORF">HS1_001786</name>
</gene>
<evidence type="ECO:0000256" key="1">
    <source>
        <dbReference type="ARBA" id="ARBA00001966"/>
    </source>
</evidence>
<sequence length="444" mass="51457">MNKPCCLLINPWIYDFAAHDFWAKPLGLLYIAAWLRKNNWKIYMIDCLNPHHPQMPFEPQVRSATRKHNGTGKFFRQIIPKPSFLSHVPRNYYRYGLTYRLFLKELSRIPKPDVILVTSGMTYWYPGVFAVINICKKMWPDVPVILGGIYATVCYEHAVEYSKADFVIKGPAEITLPSILEKMSYPKLECFSDSLYPAFDLLLPLDYVCILTSRGCPFHCAYCASNLLFPTFYQRSPEDVIKEILFWHQKFNIKEFAFYDDALLVNPEQHAIPLFKMLAERKMNANFHTPNGLHARFITSQIAKLMYQAGVRTVRLGLETASFKRYDQKLTREEFTQAVYYLLEAGFSPKQIGAYILIGLPEQNISEIEETITFVQKLGIIPRLAEYSPIPGTRLFKKAILNSEYDLINEPLTHNNSLLPCASKTFSFEVLNRLKRKIWHTSCI</sequence>
<dbReference type="Pfam" id="PF04055">
    <property type="entry name" value="Radical_SAM"/>
    <property type="match status" value="1"/>
</dbReference>
<dbReference type="Pfam" id="PF02310">
    <property type="entry name" value="B12-binding"/>
    <property type="match status" value="1"/>
</dbReference>
<keyword evidence="2" id="KW-0949">S-adenosyl-L-methionine</keyword>
<evidence type="ECO:0000256" key="3">
    <source>
        <dbReference type="ARBA" id="ARBA00022723"/>
    </source>
</evidence>
<dbReference type="PROSITE" id="PS51332">
    <property type="entry name" value="B12_BINDING"/>
    <property type="match status" value="1"/>
</dbReference>
<accession>A0A7U4QLJ6</accession>
<dbReference type="GO" id="GO:0031419">
    <property type="term" value="F:cobalamin binding"/>
    <property type="evidence" value="ECO:0007669"/>
    <property type="project" value="InterPro"/>
</dbReference>